<feature type="compositionally biased region" description="Polar residues" evidence="5">
    <location>
        <begin position="505"/>
        <end position="521"/>
    </location>
</feature>
<evidence type="ECO:0000313" key="9">
    <source>
        <dbReference type="Proteomes" id="UP000007799"/>
    </source>
</evidence>
<dbReference type="GO" id="GO:0051684">
    <property type="term" value="P:maintenance of Golgi location"/>
    <property type="evidence" value="ECO:0007669"/>
    <property type="project" value="TreeGrafter"/>
</dbReference>
<feature type="region of interest" description="Disordered" evidence="5">
    <location>
        <begin position="1399"/>
        <end position="1484"/>
    </location>
</feature>
<comment type="similarity">
    <text evidence="1">Belongs to the TBCC family.</text>
</comment>
<name>F2U7Q3_SALR5</name>
<dbReference type="GO" id="GO:0031616">
    <property type="term" value="C:spindle pole centrosome"/>
    <property type="evidence" value="ECO:0007669"/>
    <property type="project" value="TreeGrafter"/>
</dbReference>
<protein>
    <recommendedName>
        <fullName evidence="7">C-CAP/cofactor C-like domain-containing protein</fullName>
    </recommendedName>
</protein>
<dbReference type="Pfam" id="PF13948">
    <property type="entry name" value="DUF4215"/>
    <property type="match status" value="5"/>
</dbReference>
<sequence>MAEEDALVDLAQLGRAKPSQDPRRKRIVLNYADWKEWACEEGNMNLSPELAWVYFETFDLISEPGSAHRLKLTQKEQKQQTSEGIAEKLRSKIHVPMIEFLLFLFIQHYGRANFKTIDHTEELPPALSSPELKETYVYHITSLKRARLKFLRHHMEDIISLLLHLESYRRWSVSGRPEQEIRVPAAHVMALDWLIRVEGAYRPFSQVVLDQQHHRATGYSKITETFVMSALLTWVRDRLVLPPPAVLSEAKPLICVDEETGPAVLARLSRTTQLWEESRLRMRDVHISKCSVTILYILAPLRHVWIDECVRCTVVLGPVAGVLHISNSRRCTVVAPCVRFMARSVADTTAHLCTNTRPLLLDSTQDLTLAPYHTFYGALGRHLEEARILPTRNLWNHPIRISPSGWQPADTNLLDPQDLCPFVIPFDVPGDTVANPCALSPAYERGMLDNIEFVDQLKGRLRSAQDRDDIPQETVQQFEHSMHAAFLEWLMYTKRLRQVHDLNTTGSRPASALSSADHITNQPQHSSNHSLHSSFSIQSRQPSNDDLPPPSQQQQQQQQQQQAGLTLSLSSDKELPKYLLALFPPNQALCQPIGDAIHLVDVSRDPSSACTEELVDGLVFCRNRDPAFAAPCDVIRRSRASCDIGYRCLMCNNPPANLVDAFCVPVCGDGMVVEREYSCDDGNLVPGDGCDENCHIETGWDCDVGPPGPTKCTMRCGDRFRVHTALAQEECDDGNLRDGDGCSSTCTIEEGYMCIDHGLVSVCTGICGDGLKVPADSCDDGNFIDGDGCSSTCEIEPGWKCPFCDPELLRTSCCIPWCGDGRLVANEQCDTDVVPIKRFNKGGCDRNCKLRIGWYCEGEPSVCTTVCGDGMFAREQGSPEECDDGNLIDGDGCSSNCEVERGYKCIIHAEAPDTSDCTSFCGNGIILPNEECDDRNRHPNDGCTQCTVDEGYVCEGEPSECRRLRDCEPGLGPDGVTADITAKPTGFDVQVLCLRHTGNRAQGASLPCIPIGAQLNPVVTVTATVGLQLLCPGSDPIKTAASDAIYLLCRGDLSTLQVSASASVVLDGPRLTLKQLAKRTVASSFAGPVVAIGSIGLLAYDVVQDIVAALDAVAAFRQRIPQLRACAQAAVTAAQGDVADAICEDRNHLRSDLQQCLSGISQYLSFDVHPGSDRRRRQSDQPRHVKEEEQATPVSHERVVRTTPSFRWPPAKDAHESNAYDPVVLASLPLNLTVNSTGEGSDVFAVDVGEGVAVAADGQFLHSDEGTCLPALCGPATSLPVTGFANDSTNTTFINETTTATTPTPTTTPANASEQETLLVPVWQPFAAFSQQDAMHTVASVAAAANVSATRVRIVDIRPVHTETTEEHVLLLVYVSGDESGNATRRVLEADSLQARIAAPTTTTTTTTTVAATTTTTTTTTTSMPLPPPPSSSSTKSAAGPEPLTTRDQSQEPRATTSSATMRTAPSSTATNANHETSPQASLPNFFTIVSTTTTTAHITTAKDVEEASSSTERLTTRALAGIIAGAVCGVVVLAVIAVKCHAKKRARLSPAEQSDCTNPQRRELATLEGFDIGDVQENTTALSEI</sequence>
<dbReference type="InterPro" id="IPR039589">
    <property type="entry name" value="TBCC1"/>
</dbReference>
<feature type="region of interest" description="Disordered" evidence="5">
    <location>
        <begin position="505"/>
        <end position="565"/>
    </location>
</feature>
<feature type="compositionally biased region" description="Low complexity" evidence="5">
    <location>
        <begin position="552"/>
        <end position="562"/>
    </location>
</feature>
<organism evidence="9">
    <name type="scientific">Salpingoeca rosetta (strain ATCC 50818 / BSB-021)</name>
    <dbReference type="NCBI Taxonomy" id="946362"/>
    <lineage>
        <taxon>Eukaryota</taxon>
        <taxon>Choanoflagellata</taxon>
        <taxon>Craspedida</taxon>
        <taxon>Salpingoecidae</taxon>
        <taxon>Salpingoeca</taxon>
    </lineage>
</organism>
<dbReference type="InterPro" id="IPR016098">
    <property type="entry name" value="CAP/MinC_C"/>
</dbReference>
<evidence type="ECO:0000259" key="7">
    <source>
        <dbReference type="PROSITE" id="PS51329"/>
    </source>
</evidence>
<keyword evidence="6" id="KW-1133">Transmembrane helix</keyword>
<keyword evidence="9" id="KW-1185">Reference proteome</keyword>
<accession>F2U7Q3</accession>
<feature type="compositionally biased region" description="Basic and acidic residues" evidence="5">
    <location>
        <begin position="1170"/>
        <end position="1200"/>
    </location>
</feature>
<evidence type="ECO:0000256" key="6">
    <source>
        <dbReference type="SAM" id="Phobius"/>
    </source>
</evidence>
<proteinExistence type="inferred from homology"/>
<evidence type="ECO:0000256" key="2">
    <source>
        <dbReference type="ARBA" id="ARBA00022729"/>
    </source>
</evidence>
<keyword evidence="6" id="KW-0472">Membrane</keyword>
<dbReference type="EMBL" id="GL832964">
    <property type="protein sequence ID" value="EGD72808.1"/>
    <property type="molecule type" value="Genomic_DNA"/>
</dbReference>
<feature type="transmembrane region" description="Helical" evidence="6">
    <location>
        <begin position="1519"/>
        <end position="1539"/>
    </location>
</feature>
<feature type="compositionally biased region" description="Low complexity" evidence="5">
    <location>
        <begin position="1453"/>
        <end position="1471"/>
    </location>
</feature>
<dbReference type="Proteomes" id="UP000007799">
    <property type="component" value="Unassembled WGS sequence"/>
</dbReference>
<dbReference type="Pfam" id="PF07986">
    <property type="entry name" value="TBCC"/>
    <property type="match status" value="1"/>
</dbReference>
<dbReference type="eggNOG" id="KOG4416">
    <property type="taxonomic scope" value="Eukaryota"/>
</dbReference>
<evidence type="ECO:0000256" key="3">
    <source>
        <dbReference type="ARBA" id="ARBA00022737"/>
    </source>
</evidence>
<dbReference type="GeneID" id="16075214"/>
<dbReference type="PROSITE" id="PS51329">
    <property type="entry name" value="C_CAP_COFACTOR_C"/>
    <property type="match status" value="1"/>
</dbReference>
<keyword evidence="2" id="KW-0732">Signal</keyword>
<dbReference type="KEGG" id="sre:PTSG_04535"/>
<dbReference type="PANTHER" id="PTHR16052:SF0">
    <property type="entry name" value="TBCC DOMAIN-CONTAINING PROTEIN 1"/>
    <property type="match status" value="1"/>
</dbReference>
<feature type="region of interest" description="Disordered" evidence="5">
    <location>
        <begin position="1168"/>
        <end position="1200"/>
    </location>
</feature>
<feature type="compositionally biased region" description="Low complexity" evidence="5">
    <location>
        <begin position="522"/>
        <end position="541"/>
    </location>
</feature>
<dbReference type="OrthoDB" id="409374at2759"/>
<keyword evidence="4" id="KW-1015">Disulfide bond</keyword>
<dbReference type="InterPro" id="IPR012945">
    <property type="entry name" value="Tubulin-bd_cofactor_C_dom"/>
</dbReference>
<dbReference type="RefSeq" id="XP_004994631.1">
    <property type="nucleotide sequence ID" value="XM_004994574.1"/>
</dbReference>
<feature type="compositionally biased region" description="Polar residues" evidence="5">
    <location>
        <begin position="1472"/>
        <end position="1484"/>
    </location>
</feature>
<dbReference type="STRING" id="946362.F2U7Q3"/>
<evidence type="ECO:0000256" key="5">
    <source>
        <dbReference type="SAM" id="MobiDB-lite"/>
    </source>
</evidence>
<evidence type="ECO:0000256" key="4">
    <source>
        <dbReference type="ARBA" id="ARBA00023157"/>
    </source>
</evidence>
<feature type="compositionally biased region" description="Low complexity" evidence="5">
    <location>
        <begin position="1399"/>
        <end position="1424"/>
    </location>
</feature>
<keyword evidence="3" id="KW-0677">Repeat</keyword>
<evidence type="ECO:0000313" key="8">
    <source>
        <dbReference type="EMBL" id="EGD72808.1"/>
    </source>
</evidence>
<reference evidence="8" key="1">
    <citation type="submission" date="2009-08" db="EMBL/GenBank/DDBJ databases">
        <title>Annotation of Salpingoeca rosetta.</title>
        <authorList>
            <consortium name="The Broad Institute Genome Sequencing Platform"/>
            <person name="Russ C."/>
            <person name="Cuomo C."/>
            <person name="Burger G."/>
            <person name="Gray M.W."/>
            <person name="Holland P.W.H."/>
            <person name="King N."/>
            <person name="Lang F.B.F."/>
            <person name="Roger A.J."/>
            <person name="Ruiz-Trillo I."/>
            <person name="Young S.K."/>
            <person name="Zeng Q."/>
            <person name="Gargeya S."/>
            <person name="Alvarado L."/>
            <person name="Berlin A."/>
            <person name="Chapman S.B."/>
            <person name="Chen Z."/>
            <person name="Freedman E."/>
            <person name="Gellesch M."/>
            <person name="Goldberg J."/>
            <person name="Griggs A."/>
            <person name="Gujja S."/>
            <person name="Heilman E."/>
            <person name="Heiman D."/>
            <person name="Howarth C."/>
            <person name="Mehta T."/>
            <person name="Neiman D."/>
            <person name="Pearson M."/>
            <person name="Roberts A."/>
            <person name="Saif S."/>
            <person name="Shea T."/>
            <person name="Shenoy N."/>
            <person name="Sisk P."/>
            <person name="Stolte C."/>
            <person name="Sykes S."/>
            <person name="White J."/>
            <person name="Yandava C."/>
            <person name="Haas B."/>
            <person name="Nusbaum C."/>
            <person name="Birren B."/>
        </authorList>
    </citation>
    <scope>NUCLEOTIDE SEQUENCE [LARGE SCALE GENOMIC DNA]</scope>
    <source>
        <strain evidence="8">ATCC 50818</strain>
    </source>
</reference>
<dbReference type="NCBIfam" id="TIGR02232">
    <property type="entry name" value="myxo_disulf_rpt"/>
    <property type="match status" value="5"/>
</dbReference>
<dbReference type="Gene3D" id="2.160.20.70">
    <property type="match status" value="1"/>
</dbReference>
<gene>
    <name evidence="8" type="ORF">PTSG_04535</name>
</gene>
<keyword evidence="6" id="KW-0812">Transmembrane</keyword>
<dbReference type="GO" id="GO:0051661">
    <property type="term" value="P:maintenance of centrosome location"/>
    <property type="evidence" value="ECO:0007669"/>
    <property type="project" value="TreeGrafter"/>
</dbReference>
<dbReference type="InterPro" id="IPR011936">
    <property type="entry name" value="Myxo_disulph_rpt"/>
</dbReference>
<dbReference type="InterPro" id="IPR017901">
    <property type="entry name" value="C-CAP_CF_C-like"/>
</dbReference>
<dbReference type="InParanoid" id="F2U7Q3"/>
<feature type="domain" description="C-CAP/cofactor C-like" evidence="7">
    <location>
        <begin position="262"/>
        <end position="388"/>
    </location>
</feature>
<evidence type="ECO:0000256" key="1">
    <source>
        <dbReference type="ARBA" id="ARBA00008848"/>
    </source>
</evidence>
<dbReference type="PANTHER" id="PTHR16052">
    <property type="entry name" value="TBCC DOMAIN-CONTAINING PROTEIN 1"/>
    <property type="match status" value="1"/>
</dbReference>